<dbReference type="RefSeq" id="WP_173080373.1">
    <property type="nucleotide sequence ID" value="NZ_BLTE01000001.1"/>
</dbReference>
<name>A0A6V8LMW4_9BACT</name>
<reference evidence="1 2" key="1">
    <citation type="submission" date="2020-04" db="EMBL/GenBank/DDBJ databases">
        <authorList>
            <consortium name="Desulfovibrio sp. FSS-1 genome sequencing consortium"/>
            <person name="Shimoshige H."/>
            <person name="Kobayashi H."/>
            <person name="Maekawa T."/>
        </authorList>
    </citation>
    <scope>NUCLEOTIDE SEQUENCE [LARGE SCALE GENOMIC DNA]</scope>
    <source>
        <strain evidence="1 2">SIID29052-01</strain>
    </source>
</reference>
<sequence length="104" mass="11804">MVDLFTPWKTPKGNRFLLAPPPWTRDTLLLWDAARDVWDWPDDLAVLPPMDARDFLERAENAHFRHGFYVLPGWRGLHLPKTCPAGVALDLQACFLASSYGGGR</sequence>
<comment type="caution">
    <text evidence="1">The sequence shown here is derived from an EMBL/GenBank/DDBJ whole genome shotgun (WGS) entry which is preliminary data.</text>
</comment>
<gene>
    <name evidence="1" type="ORF">NNJEOMEG_00164</name>
</gene>
<keyword evidence="2" id="KW-1185">Reference proteome</keyword>
<dbReference type="AlphaFoldDB" id="A0A6V8LMW4"/>
<accession>A0A6V8LMW4</accession>
<organism evidence="1 2">
    <name type="scientific">Fundidesulfovibrio magnetotacticus</name>
    <dbReference type="NCBI Taxonomy" id="2730080"/>
    <lineage>
        <taxon>Bacteria</taxon>
        <taxon>Pseudomonadati</taxon>
        <taxon>Thermodesulfobacteriota</taxon>
        <taxon>Desulfovibrionia</taxon>
        <taxon>Desulfovibrionales</taxon>
        <taxon>Desulfovibrionaceae</taxon>
        <taxon>Fundidesulfovibrio</taxon>
    </lineage>
</organism>
<reference evidence="1 2" key="2">
    <citation type="submission" date="2020-05" db="EMBL/GenBank/DDBJ databases">
        <title>Draft genome sequence of Desulfovibrio sp. strainFSS-1.</title>
        <authorList>
            <person name="Shimoshige H."/>
            <person name="Kobayashi H."/>
            <person name="Maekawa T."/>
        </authorList>
    </citation>
    <scope>NUCLEOTIDE SEQUENCE [LARGE SCALE GENOMIC DNA]</scope>
    <source>
        <strain evidence="1 2">SIID29052-01</strain>
    </source>
</reference>
<protein>
    <submittedName>
        <fullName evidence="1">Uncharacterized protein</fullName>
    </submittedName>
</protein>
<dbReference type="Proteomes" id="UP000494245">
    <property type="component" value="Unassembled WGS sequence"/>
</dbReference>
<proteinExistence type="predicted"/>
<dbReference type="EMBL" id="BLTE01000001">
    <property type="protein sequence ID" value="GFK92340.1"/>
    <property type="molecule type" value="Genomic_DNA"/>
</dbReference>
<evidence type="ECO:0000313" key="2">
    <source>
        <dbReference type="Proteomes" id="UP000494245"/>
    </source>
</evidence>
<evidence type="ECO:0000313" key="1">
    <source>
        <dbReference type="EMBL" id="GFK92340.1"/>
    </source>
</evidence>